<accession>A0A2C6KM06</accession>
<gene>
    <name evidence="1" type="ORF">CSUI_008767</name>
</gene>
<sequence length="53" mass="6159">VWLFTEKEGRKERRERRIGVYIERTLQTSIIHSFLHSLACIASSHPPNLLATP</sequence>
<dbReference type="Proteomes" id="UP000221165">
    <property type="component" value="Unassembled WGS sequence"/>
</dbReference>
<dbReference type="EMBL" id="MIGC01004999">
    <property type="protein sequence ID" value="PHJ17413.1"/>
    <property type="molecule type" value="Genomic_DNA"/>
</dbReference>
<dbReference type="RefSeq" id="XP_067919134.1">
    <property type="nucleotide sequence ID" value="XM_068068892.1"/>
</dbReference>
<dbReference type="AlphaFoldDB" id="A0A2C6KM06"/>
<evidence type="ECO:0000313" key="1">
    <source>
        <dbReference type="EMBL" id="PHJ17413.1"/>
    </source>
</evidence>
<keyword evidence="2" id="KW-1185">Reference proteome</keyword>
<evidence type="ECO:0000313" key="2">
    <source>
        <dbReference type="Proteomes" id="UP000221165"/>
    </source>
</evidence>
<comment type="caution">
    <text evidence="1">The sequence shown here is derived from an EMBL/GenBank/DDBJ whole genome shotgun (WGS) entry which is preliminary data.</text>
</comment>
<name>A0A2C6KM06_9APIC</name>
<protein>
    <submittedName>
        <fullName evidence="1">Uncharacterized protein</fullName>
    </submittedName>
</protein>
<dbReference type="GeneID" id="94432103"/>
<organism evidence="1 2">
    <name type="scientific">Cystoisospora suis</name>
    <dbReference type="NCBI Taxonomy" id="483139"/>
    <lineage>
        <taxon>Eukaryota</taxon>
        <taxon>Sar</taxon>
        <taxon>Alveolata</taxon>
        <taxon>Apicomplexa</taxon>
        <taxon>Conoidasida</taxon>
        <taxon>Coccidia</taxon>
        <taxon>Eucoccidiorida</taxon>
        <taxon>Eimeriorina</taxon>
        <taxon>Sarcocystidae</taxon>
        <taxon>Cystoisospora</taxon>
    </lineage>
</organism>
<reference evidence="1 2" key="1">
    <citation type="journal article" date="2017" name="Int. J. Parasitol.">
        <title>The genome of the protozoan parasite Cystoisospora suis and a reverse vaccinology approach to identify vaccine candidates.</title>
        <authorList>
            <person name="Palmieri N."/>
            <person name="Shrestha A."/>
            <person name="Ruttkowski B."/>
            <person name="Beck T."/>
            <person name="Vogl C."/>
            <person name="Tomley F."/>
            <person name="Blake D.P."/>
            <person name="Joachim A."/>
        </authorList>
    </citation>
    <scope>NUCLEOTIDE SEQUENCE [LARGE SCALE GENOMIC DNA]</scope>
    <source>
        <strain evidence="1 2">Wien I</strain>
    </source>
</reference>
<feature type="non-terminal residue" evidence="1">
    <location>
        <position position="1"/>
    </location>
</feature>
<dbReference type="VEuPathDB" id="ToxoDB:CSUI_008767"/>
<proteinExistence type="predicted"/>